<dbReference type="InterPro" id="IPR006683">
    <property type="entry name" value="Thioestr_dom"/>
</dbReference>
<accession>A0A369L616</accession>
<dbReference type="RefSeq" id="WP_114621274.1">
    <property type="nucleotide sequence ID" value="NZ_CALLUE010000174.1"/>
</dbReference>
<dbReference type="InterPro" id="IPR029069">
    <property type="entry name" value="HotDog_dom_sf"/>
</dbReference>
<dbReference type="EMBL" id="PPTP01000017">
    <property type="protein sequence ID" value="RDB54277.1"/>
    <property type="molecule type" value="Genomic_DNA"/>
</dbReference>
<dbReference type="InterPro" id="IPR003736">
    <property type="entry name" value="PAAI_dom"/>
</dbReference>
<dbReference type="SUPFAM" id="SSF54637">
    <property type="entry name" value="Thioesterase/thiol ester dehydrase-isomerase"/>
    <property type="match status" value="1"/>
</dbReference>
<comment type="caution">
    <text evidence="3">The sequence shown here is derived from an EMBL/GenBank/DDBJ whole genome shotgun (WGS) entry which is preliminary data.</text>
</comment>
<sequence length="139" mass="15010">MTELTPQLVEGLMNNVPPQQDFRQAVTIVSSDPGSVVYRIDVPQDQCNYHGTIFGGFINCMLEAAAGMATYAYGMNNVAISCATNFIRAVKPQVLTVSAHTTHKGRTTTVCHVDIKTPEGKLVAESTFTMFLLGPLESA</sequence>
<dbReference type="Gene3D" id="3.10.129.10">
    <property type="entry name" value="Hotdog Thioesterase"/>
    <property type="match status" value="1"/>
</dbReference>
<dbReference type="PANTHER" id="PTHR42856:SF1">
    <property type="entry name" value="ACYL-COENZYME A THIOESTERASE PAAI"/>
    <property type="match status" value="1"/>
</dbReference>
<organism evidence="3 4">
    <name type="scientific">Senegalimassilia anaerobia</name>
    <dbReference type="NCBI Taxonomy" id="1473216"/>
    <lineage>
        <taxon>Bacteria</taxon>
        <taxon>Bacillati</taxon>
        <taxon>Actinomycetota</taxon>
        <taxon>Coriobacteriia</taxon>
        <taxon>Coriobacteriales</taxon>
        <taxon>Coriobacteriaceae</taxon>
        <taxon>Senegalimassilia</taxon>
    </lineage>
</organism>
<dbReference type="OrthoDB" id="3175533at2"/>
<dbReference type="InterPro" id="IPR052723">
    <property type="entry name" value="Acyl-CoA_thioesterase_PaaI"/>
</dbReference>
<dbReference type="STRING" id="1034345.GCA_000236865_00292"/>
<dbReference type="PANTHER" id="PTHR42856">
    <property type="entry name" value="ACYL-COENZYME A THIOESTERASE PAAI"/>
    <property type="match status" value="1"/>
</dbReference>
<keyword evidence="1" id="KW-0378">Hydrolase</keyword>
<evidence type="ECO:0000259" key="2">
    <source>
        <dbReference type="Pfam" id="PF03061"/>
    </source>
</evidence>
<reference evidence="3 4" key="1">
    <citation type="journal article" date="2018" name="Elife">
        <title>Discovery and characterization of a prevalent human gut bacterial enzyme sufficient for the inactivation of a family of plant toxins.</title>
        <authorList>
            <person name="Koppel N."/>
            <person name="Bisanz J.E."/>
            <person name="Pandelia M.E."/>
            <person name="Turnbaugh P.J."/>
            <person name="Balskus E.P."/>
        </authorList>
    </citation>
    <scope>NUCLEOTIDE SEQUENCE [LARGE SCALE GENOMIC DNA]</scope>
    <source>
        <strain evidence="4">anaerobia AP69FAA</strain>
    </source>
</reference>
<proteinExistence type="predicted"/>
<dbReference type="Proteomes" id="UP000253792">
    <property type="component" value="Unassembled WGS sequence"/>
</dbReference>
<keyword evidence="4" id="KW-1185">Reference proteome</keyword>
<dbReference type="GO" id="GO:0016289">
    <property type="term" value="F:acyl-CoA hydrolase activity"/>
    <property type="evidence" value="ECO:0007669"/>
    <property type="project" value="UniProtKB-ARBA"/>
</dbReference>
<feature type="domain" description="Thioesterase" evidence="2">
    <location>
        <begin position="50"/>
        <end position="124"/>
    </location>
</feature>
<protein>
    <submittedName>
        <fullName evidence="3">PaaI family thioesterase</fullName>
    </submittedName>
</protein>
<name>A0A369L616_9ACTN</name>
<dbReference type="AlphaFoldDB" id="A0A369L616"/>
<gene>
    <name evidence="3" type="ORF">C1880_09620</name>
</gene>
<dbReference type="NCBIfam" id="TIGR00369">
    <property type="entry name" value="unchar_dom_1"/>
    <property type="match status" value="1"/>
</dbReference>
<evidence type="ECO:0000256" key="1">
    <source>
        <dbReference type="ARBA" id="ARBA00022801"/>
    </source>
</evidence>
<dbReference type="Pfam" id="PF03061">
    <property type="entry name" value="4HBT"/>
    <property type="match status" value="1"/>
</dbReference>
<evidence type="ECO:0000313" key="3">
    <source>
        <dbReference type="EMBL" id="RDB54277.1"/>
    </source>
</evidence>
<dbReference type="CDD" id="cd03443">
    <property type="entry name" value="PaaI_thioesterase"/>
    <property type="match status" value="1"/>
</dbReference>
<evidence type="ECO:0000313" key="4">
    <source>
        <dbReference type="Proteomes" id="UP000253792"/>
    </source>
</evidence>